<dbReference type="Pfam" id="PF18962">
    <property type="entry name" value="Por_Secre_tail"/>
    <property type="match status" value="1"/>
</dbReference>
<dbReference type="KEGG" id="falb:HYN59_09260"/>
<dbReference type="NCBIfam" id="TIGR04183">
    <property type="entry name" value="Por_Secre_tail"/>
    <property type="match status" value="1"/>
</dbReference>
<dbReference type="NCBIfam" id="TIGR02608">
    <property type="entry name" value="delta_60_rpt"/>
    <property type="match status" value="4"/>
</dbReference>
<feature type="chain" id="PRO_5015491209" description="Secretion system C-terminal sorting domain-containing protein" evidence="2">
    <location>
        <begin position="19"/>
        <end position="519"/>
    </location>
</feature>
<evidence type="ECO:0000313" key="5">
    <source>
        <dbReference type="Proteomes" id="UP000244929"/>
    </source>
</evidence>
<dbReference type="InterPro" id="IPR013431">
    <property type="entry name" value="Delta_60_rpt"/>
</dbReference>
<feature type="signal peptide" evidence="2">
    <location>
        <begin position="1"/>
        <end position="18"/>
    </location>
</feature>
<name>A0A2S1QY40_9FLAO</name>
<dbReference type="InterPro" id="IPR026444">
    <property type="entry name" value="Secre_tail"/>
</dbReference>
<feature type="domain" description="Secretion system C-terminal sorting" evidence="3">
    <location>
        <begin position="446"/>
        <end position="517"/>
    </location>
</feature>
<keyword evidence="1 2" id="KW-0732">Signal</keyword>
<organism evidence="4 5">
    <name type="scientific">Flavobacterium album</name>
    <dbReference type="NCBI Taxonomy" id="2175091"/>
    <lineage>
        <taxon>Bacteria</taxon>
        <taxon>Pseudomonadati</taxon>
        <taxon>Bacteroidota</taxon>
        <taxon>Flavobacteriia</taxon>
        <taxon>Flavobacteriales</taxon>
        <taxon>Flavobacteriaceae</taxon>
        <taxon>Flavobacterium</taxon>
    </lineage>
</organism>
<proteinExistence type="predicted"/>
<keyword evidence="5" id="KW-1185">Reference proteome</keyword>
<dbReference type="AlphaFoldDB" id="A0A2S1QY40"/>
<accession>A0A2S1QY40</accession>
<evidence type="ECO:0000259" key="3">
    <source>
        <dbReference type="Pfam" id="PF18962"/>
    </source>
</evidence>
<evidence type="ECO:0000256" key="2">
    <source>
        <dbReference type="SAM" id="SignalP"/>
    </source>
</evidence>
<dbReference type="RefSeq" id="WP_108777998.1">
    <property type="nucleotide sequence ID" value="NZ_CP029186.1"/>
</dbReference>
<protein>
    <recommendedName>
        <fullName evidence="3">Secretion system C-terminal sorting domain-containing protein</fullName>
    </recommendedName>
</protein>
<sequence length="519" mass="56840">MKKIITLLAMAAGTSLFSQTFVLDATFADNGIKVFQDESFYPRDVKLINSKYYFIGTGNNFIDGNYCKITKLNYNGSKDDSFGTGGDKILSVPGETFSLKGFKYSNGSFYIYGKSVTPTESSDIVIAKLDENGNYDVAFGTNGIAKINLGGNEELADLVFDASNNLFCTGSRSVEGSPTVARLITFKITENGTLDTSFDPSGYKEYHINSASSGNFITNYAGGYILAGNESHYETVEGSSQVLHDDLLLVKINADGVPVTSFGTNGYKLLPLQTNYNNTINKVQLHSNAIFLDYISSWSFQNTEREIVSFDLATDEATTINNSYFSGEFDVMEDGIYSTGAFRCMQANPPCDSNFELRRINFDGTVDTTFHINGLYSYSWPGTLYSSAISYTLNKDDNGKILMAGYLNRAYVNNNGQMAGESGFTLLRLVEGELSTKDTDGPAASIYPNPFSDRLTIQSGLDIKEIAIFDMSGRKVGIPKVTNEAGSYTIYPNLNQNGVYLLRAVTADGQEIVEKIVKQ</sequence>
<evidence type="ECO:0000256" key="1">
    <source>
        <dbReference type="ARBA" id="ARBA00022729"/>
    </source>
</evidence>
<reference evidence="4 5" key="1">
    <citation type="submission" date="2018-04" db="EMBL/GenBank/DDBJ databases">
        <title>Genome sequencing of Flavobacterium sp. HYN0059.</title>
        <authorList>
            <person name="Yi H."/>
            <person name="Baek C."/>
        </authorList>
    </citation>
    <scope>NUCLEOTIDE SEQUENCE [LARGE SCALE GENOMIC DNA]</scope>
    <source>
        <strain evidence="4 5">HYN0059</strain>
    </source>
</reference>
<evidence type="ECO:0000313" key="4">
    <source>
        <dbReference type="EMBL" id="AWH85294.1"/>
    </source>
</evidence>
<dbReference type="EMBL" id="CP029186">
    <property type="protein sequence ID" value="AWH85294.1"/>
    <property type="molecule type" value="Genomic_DNA"/>
</dbReference>
<dbReference type="Proteomes" id="UP000244929">
    <property type="component" value="Chromosome"/>
</dbReference>
<dbReference type="OrthoDB" id="9805017at2"/>
<dbReference type="Gene3D" id="2.80.10.50">
    <property type="match status" value="1"/>
</dbReference>
<gene>
    <name evidence="4" type="ORF">HYN59_09260</name>
</gene>